<dbReference type="GO" id="GO:0050185">
    <property type="term" value="F:phosphatidylinositol deacylase activity"/>
    <property type="evidence" value="ECO:0007669"/>
    <property type="project" value="TreeGrafter"/>
</dbReference>
<dbReference type="Gene3D" id="3.40.50.1820">
    <property type="entry name" value="alpha/beta hydrolase"/>
    <property type="match status" value="1"/>
</dbReference>
<evidence type="ECO:0000256" key="5">
    <source>
        <dbReference type="ARBA" id="ARBA00022801"/>
    </source>
</evidence>
<keyword evidence="5 10" id="KW-0378">Hydrolase</keyword>
<protein>
    <recommendedName>
        <fullName evidence="10">GPI inositol-deacylase</fullName>
        <ecNumber evidence="10">3.1.-.-</ecNumber>
    </recommendedName>
</protein>
<feature type="domain" description="GPI inositol-deacylase PGAP1-like alpha/beta" evidence="12">
    <location>
        <begin position="81"/>
        <end position="282"/>
    </location>
</feature>
<evidence type="ECO:0000256" key="1">
    <source>
        <dbReference type="ARBA" id="ARBA00004477"/>
    </source>
</evidence>
<comment type="caution">
    <text evidence="10">Lacks conserved residue(s) required for the propagation of feature annotation.</text>
</comment>
<comment type="subcellular location">
    <subcellularLocation>
        <location evidence="1">Endoplasmic reticulum membrane</location>
        <topology evidence="1">Multi-pass membrane protein</topology>
    </subcellularLocation>
</comment>
<sequence>MTHVVGVVTLLVSIVSWVVVLVPNARAGPNACAMSYMYPTFTEIPSEDVRLASETHRLYRYLDARDAETRADDRTCVVHSLYVPGSGGSHAQARSVGSGTRLGAGCSVEHYALDFGREHGVYNGRLLSRQGASVRAALAWLRARGSSTRTRGTALVGHSAGGLAAMDAIGAIEGALDVDAVVALASPLGWNPVSLTVEAYARERSARTRWRAVGAESRVVVASVVGGARDRQVSSMAMGNANAWVNEGLGISASAPEIANVGVAIDHQCATWCKQLVSAVAQGFERAFPDPRPEDDGDGELTSKMTPREIANGFRDAFGEIIESSDGSAFGVPSRFYETVQERTPSVFAGVVAHLVVGAMTTQLVPIIVFAVVAHFASPPVLRERPAESFAASIAVCVACGSIARFARSFGERRALFACQLIAYTPSLIAWAHHAWTTFARGVGFRDVVAPFGPADAACVAVAVAFITQSSTKTRPTATAINIIAGCTAAYASAPGNGGLAHVACAVFAFGGIIDARRAKLD</sequence>
<dbReference type="Pfam" id="PF07819">
    <property type="entry name" value="PGAP1"/>
    <property type="match status" value="1"/>
</dbReference>
<evidence type="ECO:0000256" key="11">
    <source>
        <dbReference type="SAM" id="SignalP"/>
    </source>
</evidence>
<reference evidence="14" key="1">
    <citation type="journal article" date="2006" name="Proc. Natl. Acad. Sci. U.S.A.">
        <title>Genome analysis of the smallest free-living eukaryote Ostreococcus tauri unveils many unique features.</title>
        <authorList>
            <person name="Derelle E."/>
            <person name="Ferraz C."/>
            <person name="Rombauts S."/>
            <person name="Rouze P."/>
            <person name="Worden A.Z."/>
            <person name="Robbens S."/>
            <person name="Partensky F."/>
            <person name="Degroeve S."/>
            <person name="Echeynie S."/>
            <person name="Cooke R."/>
            <person name="Saeys Y."/>
            <person name="Wuyts J."/>
            <person name="Jabbari K."/>
            <person name="Bowler C."/>
            <person name="Panaud O."/>
            <person name="Piegu B."/>
            <person name="Ball S.G."/>
            <person name="Ral J.-P."/>
            <person name="Bouget F.-Y."/>
            <person name="Piganeau G."/>
            <person name="De Baets B."/>
            <person name="Picard A."/>
            <person name="Delseny M."/>
            <person name="Demaille J."/>
            <person name="Van de Peer Y."/>
            <person name="Moreau H."/>
        </authorList>
    </citation>
    <scope>NUCLEOTIDE SEQUENCE [LARGE SCALE GENOMIC DNA]</scope>
    <source>
        <strain evidence="14">OTTH 0595 / CCAP 157/2 / RCC745</strain>
    </source>
</reference>
<feature type="chain" id="PRO_5001923826" description="GPI inositol-deacylase" evidence="11">
    <location>
        <begin position="28"/>
        <end position="522"/>
    </location>
</feature>
<dbReference type="RefSeq" id="XP_003082827.2">
    <property type="nucleotide sequence ID" value="XM_003082779.2"/>
</dbReference>
<evidence type="ECO:0000313" key="14">
    <source>
        <dbReference type="Proteomes" id="UP000009170"/>
    </source>
</evidence>
<feature type="transmembrane region" description="Helical" evidence="10">
    <location>
        <begin position="415"/>
        <end position="436"/>
    </location>
</feature>
<evidence type="ECO:0000256" key="10">
    <source>
        <dbReference type="RuleBase" id="RU365011"/>
    </source>
</evidence>
<dbReference type="AlphaFoldDB" id="A0A096PAJ3"/>
<dbReference type="EC" id="3.1.-.-" evidence="10"/>
<dbReference type="GO" id="GO:0015031">
    <property type="term" value="P:protein transport"/>
    <property type="evidence" value="ECO:0007669"/>
    <property type="project" value="UniProtKB-KW"/>
</dbReference>
<gene>
    <name evidence="13" type="ORF">OT_ostta14g00270</name>
</gene>
<proteinExistence type="inferred from homology"/>
<evidence type="ECO:0000259" key="12">
    <source>
        <dbReference type="Pfam" id="PF07819"/>
    </source>
</evidence>
<dbReference type="PANTHER" id="PTHR15495:SF7">
    <property type="entry name" value="GPI INOSITOL-DEACYLASE"/>
    <property type="match status" value="1"/>
</dbReference>
<dbReference type="InterPro" id="IPR039529">
    <property type="entry name" value="PGAP1/BST1"/>
</dbReference>
<organism evidence="13 14">
    <name type="scientific">Ostreococcus tauri</name>
    <name type="common">Marine green alga</name>
    <dbReference type="NCBI Taxonomy" id="70448"/>
    <lineage>
        <taxon>Eukaryota</taxon>
        <taxon>Viridiplantae</taxon>
        <taxon>Chlorophyta</taxon>
        <taxon>Mamiellophyceae</taxon>
        <taxon>Mamiellales</taxon>
        <taxon>Bathycoccaceae</taxon>
        <taxon>Ostreococcus</taxon>
    </lineage>
</organism>
<dbReference type="PANTHER" id="PTHR15495">
    <property type="entry name" value="NEGATIVE REGULATOR OF VESICLE FORMATION-RELATED"/>
    <property type="match status" value="1"/>
</dbReference>
<evidence type="ECO:0000256" key="8">
    <source>
        <dbReference type="ARBA" id="ARBA00022989"/>
    </source>
</evidence>
<comment type="caution">
    <text evidence="13">The sequence shown here is derived from an EMBL/GenBank/DDBJ whole genome shotgun (WGS) entry which is preliminary data.</text>
</comment>
<name>A0A096PAJ3_OSTTA</name>
<keyword evidence="8 10" id="KW-1133">Transmembrane helix</keyword>
<dbReference type="GO" id="GO:0006505">
    <property type="term" value="P:GPI anchor metabolic process"/>
    <property type="evidence" value="ECO:0007669"/>
    <property type="project" value="TreeGrafter"/>
</dbReference>
<keyword evidence="9 10" id="KW-0472">Membrane</keyword>
<comment type="similarity">
    <text evidence="2 10">Belongs to the GPI inositol-deacylase family.</text>
</comment>
<evidence type="ECO:0000256" key="6">
    <source>
        <dbReference type="ARBA" id="ARBA00022824"/>
    </source>
</evidence>
<dbReference type="GeneID" id="9837636"/>
<keyword evidence="3 10" id="KW-0813">Transport</keyword>
<evidence type="ECO:0000256" key="9">
    <source>
        <dbReference type="ARBA" id="ARBA00023136"/>
    </source>
</evidence>
<feature type="transmembrane region" description="Helical" evidence="10">
    <location>
        <begin position="351"/>
        <end position="377"/>
    </location>
</feature>
<dbReference type="EMBL" id="CAID01000014">
    <property type="protein sequence ID" value="CEG01961.1"/>
    <property type="molecule type" value="Genomic_DNA"/>
</dbReference>
<keyword evidence="14" id="KW-1185">Reference proteome</keyword>
<evidence type="ECO:0000256" key="4">
    <source>
        <dbReference type="ARBA" id="ARBA00022692"/>
    </source>
</evidence>
<dbReference type="OrthoDB" id="348976at2759"/>
<keyword evidence="6 10" id="KW-0256">Endoplasmic reticulum</keyword>
<dbReference type="SUPFAM" id="SSF53474">
    <property type="entry name" value="alpha/beta-Hydrolases"/>
    <property type="match status" value="1"/>
</dbReference>
<dbReference type="Proteomes" id="UP000009170">
    <property type="component" value="Unassembled WGS sequence"/>
</dbReference>
<reference evidence="13 14" key="2">
    <citation type="journal article" date="2014" name="BMC Genomics">
        <title>An improved genome of the model marine alga Ostreococcus tauri unfolds by assessing Illumina de novo assemblies.</title>
        <authorList>
            <person name="Blanc-Mathieu R."/>
            <person name="Verhelst B."/>
            <person name="Derelle E."/>
            <person name="Rombauts S."/>
            <person name="Bouget F.Y."/>
            <person name="Carre I."/>
            <person name="Chateau A."/>
            <person name="Eyre-Walker A."/>
            <person name="Grimsley N."/>
            <person name="Moreau H."/>
            <person name="Piegu B."/>
            <person name="Rivals E."/>
            <person name="Schackwitz W."/>
            <person name="Van de Peer Y."/>
            <person name="Piganeau G."/>
        </authorList>
    </citation>
    <scope>NUCLEOTIDE SEQUENCE [LARGE SCALE GENOMIC DNA]</scope>
    <source>
        <strain evidence="14">OTTH 0595 / CCAP 157/2 / RCC745</strain>
    </source>
</reference>
<feature type="signal peptide" evidence="11">
    <location>
        <begin position="1"/>
        <end position="27"/>
    </location>
</feature>
<comment type="function">
    <text evidence="10">Involved in inositol deacylation of GPI-anchored proteins which plays important roles in the quality control and ER-associated degradation of GPI-anchored proteins.</text>
</comment>
<evidence type="ECO:0000256" key="2">
    <source>
        <dbReference type="ARBA" id="ARBA00006931"/>
    </source>
</evidence>
<evidence type="ECO:0000313" key="13">
    <source>
        <dbReference type="EMBL" id="CEG01961.1"/>
    </source>
</evidence>
<dbReference type="InParanoid" id="A0A096PAJ3"/>
<keyword evidence="7 10" id="KW-0653">Protein transport</keyword>
<dbReference type="InterPro" id="IPR029058">
    <property type="entry name" value="AB_hydrolase_fold"/>
</dbReference>
<dbReference type="KEGG" id="ota:OT_ostta14g00270"/>
<dbReference type="InterPro" id="IPR012908">
    <property type="entry name" value="PGAP1-ab_dom-like"/>
</dbReference>
<feature type="transmembrane region" description="Helical" evidence="10">
    <location>
        <begin position="448"/>
        <end position="467"/>
    </location>
</feature>
<dbReference type="STRING" id="70448.A0A096PAJ3"/>
<keyword evidence="11" id="KW-0732">Signal</keyword>
<dbReference type="GO" id="GO:0006888">
    <property type="term" value="P:endoplasmic reticulum to Golgi vesicle-mediated transport"/>
    <property type="evidence" value="ECO:0007669"/>
    <property type="project" value="TreeGrafter"/>
</dbReference>
<evidence type="ECO:0000256" key="3">
    <source>
        <dbReference type="ARBA" id="ARBA00022448"/>
    </source>
</evidence>
<accession>A0A096PAJ3</accession>
<dbReference type="GO" id="GO:0005789">
    <property type="term" value="C:endoplasmic reticulum membrane"/>
    <property type="evidence" value="ECO:0007669"/>
    <property type="project" value="UniProtKB-SubCell"/>
</dbReference>
<evidence type="ECO:0000256" key="7">
    <source>
        <dbReference type="ARBA" id="ARBA00022927"/>
    </source>
</evidence>
<keyword evidence="4 10" id="KW-0812">Transmembrane</keyword>